<proteinExistence type="predicted"/>
<feature type="region of interest" description="Disordered" evidence="1">
    <location>
        <begin position="186"/>
        <end position="205"/>
    </location>
</feature>
<keyword evidence="2" id="KW-1133">Transmembrane helix</keyword>
<keyword evidence="4" id="KW-1185">Reference proteome</keyword>
<dbReference type="Proteomes" id="UP001152320">
    <property type="component" value="Chromosome 12"/>
</dbReference>
<dbReference type="AlphaFoldDB" id="A0A9Q1BT29"/>
<sequence length="205" mass="22907">MNRMSEYDTESYCCCSLRDRSLIFAAQIMGLFAVADVGFFAVAVIINSPEFQMISESMIKPVYGDDITSYFIGAFVLCTVYVIVAVCLIAGILKKRRWLLLVFLIAFGIFVGLQSVGTVSTMISLLRQISTVSVIVAFINLAFSIFYIWGWCSVLLLFRKMKVPASQREMAMSLIPSAKPFTDDVDIEKDGGDIEDPPPQYMDHD</sequence>
<keyword evidence="2" id="KW-0472">Membrane</keyword>
<gene>
    <name evidence="3" type="ORF">HOLleu_25592</name>
</gene>
<evidence type="ECO:0000313" key="3">
    <source>
        <dbReference type="EMBL" id="KAJ8032150.1"/>
    </source>
</evidence>
<keyword evidence="2" id="KW-0812">Transmembrane</keyword>
<evidence type="ECO:0000313" key="4">
    <source>
        <dbReference type="Proteomes" id="UP001152320"/>
    </source>
</evidence>
<name>A0A9Q1BT29_HOLLE</name>
<evidence type="ECO:0000256" key="2">
    <source>
        <dbReference type="SAM" id="Phobius"/>
    </source>
</evidence>
<protein>
    <submittedName>
        <fullName evidence="3">Uncharacterized protein</fullName>
    </submittedName>
</protein>
<feature type="transmembrane region" description="Helical" evidence="2">
    <location>
        <begin position="67"/>
        <end position="93"/>
    </location>
</feature>
<evidence type="ECO:0000256" key="1">
    <source>
        <dbReference type="SAM" id="MobiDB-lite"/>
    </source>
</evidence>
<accession>A0A9Q1BT29</accession>
<feature type="transmembrane region" description="Helical" evidence="2">
    <location>
        <begin position="132"/>
        <end position="158"/>
    </location>
</feature>
<dbReference type="EMBL" id="JAIZAY010000012">
    <property type="protein sequence ID" value="KAJ8032150.1"/>
    <property type="molecule type" value="Genomic_DNA"/>
</dbReference>
<feature type="transmembrane region" description="Helical" evidence="2">
    <location>
        <begin position="21"/>
        <end position="47"/>
    </location>
</feature>
<organism evidence="3 4">
    <name type="scientific">Holothuria leucospilota</name>
    <name type="common">Black long sea cucumber</name>
    <name type="synonym">Mertensiothuria leucospilota</name>
    <dbReference type="NCBI Taxonomy" id="206669"/>
    <lineage>
        <taxon>Eukaryota</taxon>
        <taxon>Metazoa</taxon>
        <taxon>Echinodermata</taxon>
        <taxon>Eleutherozoa</taxon>
        <taxon>Echinozoa</taxon>
        <taxon>Holothuroidea</taxon>
        <taxon>Aspidochirotacea</taxon>
        <taxon>Aspidochirotida</taxon>
        <taxon>Holothuriidae</taxon>
        <taxon>Holothuria</taxon>
    </lineage>
</organism>
<comment type="caution">
    <text evidence="3">The sequence shown here is derived from an EMBL/GenBank/DDBJ whole genome shotgun (WGS) entry which is preliminary data.</text>
</comment>
<feature type="transmembrane region" description="Helical" evidence="2">
    <location>
        <begin position="100"/>
        <end position="126"/>
    </location>
</feature>
<reference evidence="3" key="1">
    <citation type="submission" date="2021-10" db="EMBL/GenBank/DDBJ databases">
        <title>Tropical sea cucumber genome reveals ecological adaptation and Cuvierian tubules defense mechanism.</title>
        <authorList>
            <person name="Chen T."/>
        </authorList>
    </citation>
    <scope>NUCLEOTIDE SEQUENCE</scope>
    <source>
        <strain evidence="3">Nanhai2018</strain>
        <tissue evidence="3">Muscle</tissue>
    </source>
</reference>